<keyword evidence="2" id="KW-1185">Reference proteome</keyword>
<proteinExistence type="predicted"/>
<accession>A0ABW7WHU6</accession>
<organism evidence="1 2">
    <name type="scientific">Nocardia beijingensis</name>
    <dbReference type="NCBI Taxonomy" id="95162"/>
    <lineage>
        <taxon>Bacteria</taxon>
        <taxon>Bacillati</taxon>
        <taxon>Actinomycetota</taxon>
        <taxon>Actinomycetes</taxon>
        <taxon>Mycobacteriales</taxon>
        <taxon>Nocardiaceae</taxon>
        <taxon>Nocardia</taxon>
    </lineage>
</organism>
<evidence type="ECO:0000313" key="2">
    <source>
        <dbReference type="Proteomes" id="UP001611450"/>
    </source>
</evidence>
<comment type="caution">
    <text evidence="1">The sequence shown here is derived from an EMBL/GenBank/DDBJ whole genome shotgun (WGS) entry which is preliminary data.</text>
</comment>
<gene>
    <name evidence="1" type="ORF">ACH47G_12695</name>
</gene>
<sequence length="50" mass="5478">MPVSRQQQSRHFAATIAIGDVLRRCFFTCTLAKKQIPGVCAALDFDPVGL</sequence>
<dbReference type="Proteomes" id="UP001611450">
    <property type="component" value="Unassembled WGS sequence"/>
</dbReference>
<dbReference type="RefSeq" id="WP_396948710.1">
    <property type="nucleotide sequence ID" value="NZ_JBIRXV010000002.1"/>
</dbReference>
<dbReference type="EMBL" id="JBIRXV010000002">
    <property type="protein sequence ID" value="MFI2321337.1"/>
    <property type="molecule type" value="Genomic_DNA"/>
</dbReference>
<protein>
    <submittedName>
        <fullName evidence="1">Uncharacterized protein</fullName>
    </submittedName>
</protein>
<evidence type="ECO:0000313" key="1">
    <source>
        <dbReference type="EMBL" id="MFI2321337.1"/>
    </source>
</evidence>
<name>A0ABW7WHU6_9NOCA</name>
<reference evidence="1 2" key="1">
    <citation type="submission" date="2024-10" db="EMBL/GenBank/DDBJ databases">
        <title>The Natural Products Discovery Center: Release of the First 8490 Sequenced Strains for Exploring Actinobacteria Biosynthetic Diversity.</title>
        <authorList>
            <person name="Kalkreuter E."/>
            <person name="Kautsar S.A."/>
            <person name="Yang D."/>
            <person name="Bader C.D."/>
            <person name="Teijaro C.N."/>
            <person name="Fluegel L."/>
            <person name="Davis C.M."/>
            <person name="Simpson J.R."/>
            <person name="Lauterbach L."/>
            <person name="Steele A.D."/>
            <person name="Gui C."/>
            <person name="Meng S."/>
            <person name="Li G."/>
            <person name="Viehrig K."/>
            <person name="Ye F."/>
            <person name="Su P."/>
            <person name="Kiefer A.F."/>
            <person name="Nichols A."/>
            <person name="Cepeda A.J."/>
            <person name="Yan W."/>
            <person name="Fan B."/>
            <person name="Jiang Y."/>
            <person name="Adhikari A."/>
            <person name="Zheng C.-J."/>
            <person name="Schuster L."/>
            <person name="Cowan T.M."/>
            <person name="Smanski M.J."/>
            <person name="Chevrette M.G."/>
            <person name="De Carvalho L.P.S."/>
            <person name="Shen B."/>
        </authorList>
    </citation>
    <scope>NUCLEOTIDE SEQUENCE [LARGE SCALE GENOMIC DNA]</scope>
    <source>
        <strain evidence="1 2">NPDC019626</strain>
    </source>
</reference>